<keyword evidence="3 8" id="KW-0699">rRNA-binding</keyword>
<dbReference type="AlphaFoldDB" id="A0A917DM47"/>
<comment type="PTM">
    <text evidence="8 10">One or more lysine residues are methylated.</text>
</comment>
<gene>
    <name evidence="8 13" type="primary">rplK</name>
    <name evidence="13" type="ORF">GCM10010989_24780</name>
</gene>
<dbReference type="PANTHER" id="PTHR11661:SF1">
    <property type="entry name" value="LARGE RIBOSOMAL SUBUNIT PROTEIN UL11M"/>
    <property type="match status" value="1"/>
</dbReference>
<keyword evidence="5 8" id="KW-0689">Ribosomal protein</keyword>
<dbReference type="HAMAP" id="MF_00736">
    <property type="entry name" value="Ribosomal_uL11"/>
    <property type="match status" value="1"/>
</dbReference>
<dbReference type="EMBL" id="BMIO01000007">
    <property type="protein sequence ID" value="GGD49538.1"/>
    <property type="molecule type" value="Genomic_DNA"/>
</dbReference>
<dbReference type="Gene3D" id="3.30.1550.10">
    <property type="entry name" value="Ribosomal protein L11/L12, N-terminal domain"/>
    <property type="match status" value="1"/>
</dbReference>
<dbReference type="InterPro" id="IPR000911">
    <property type="entry name" value="Ribosomal_uL11"/>
</dbReference>
<dbReference type="SUPFAM" id="SSF54747">
    <property type="entry name" value="Ribosomal L11/L12e N-terminal domain"/>
    <property type="match status" value="1"/>
</dbReference>
<dbReference type="Pfam" id="PF00298">
    <property type="entry name" value="Ribosomal_L11"/>
    <property type="match status" value="1"/>
</dbReference>
<evidence type="ECO:0000256" key="3">
    <source>
        <dbReference type="ARBA" id="ARBA00022730"/>
    </source>
</evidence>
<evidence type="ECO:0000256" key="9">
    <source>
        <dbReference type="RuleBase" id="RU003978"/>
    </source>
</evidence>
<organism evidence="13 14">
    <name type="scientific">Croceicoccus pelagius</name>
    <dbReference type="NCBI Taxonomy" id="1703341"/>
    <lineage>
        <taxon>Bacteria</taxon>
        <taxon>Pseudomonadati</taxon>
        <taxon>Pseudomonadota</taxon>
        <taxon>Alphaproteobacteria</taxon>
        <taxon>Sphingomonadales</taxon>
        <taxon>Erythrobacteraceae</taxon>
        <taxon>Croceicoccus</taxon>
    </lineage>
</organism>
<dbReference type="SMART" id="SM00649">
    <property type="entry name" value="RL11"/>
    <property type="match status" value="1"/>
</dbReference>
<dbReference type="InterPro" id="IPR036796">
    <property type="entry name" value="Ribosomal_uL11_N_sf"/>
</dbReference>
<keyword evidence="4 8" id="KW-0694">RNA-binding</keyword>
<dbReference type="InterPro" id="IPR006519">
    <property type="entry name" value="Ribosomal_uL11_bac-typ"/>
</dbReference>
<evidence type="ECO:0000256" key="7">
    <source>
        <dbReference type="ARBA" id="ARBA00062905"/>
    </source>
</evidence>
<evidence type="ECO:0000256" key="10">
    <source>
        <dbReference type="RuleBase" id="RU003979"/>
    </source>
</evidence>
<keyword evidence="14" id="KW-1185">Reference proteome</keyword>
<dbReference type="GO" id="GO:0070180">
    <property type="term" value="F:large ribosomal subunit rRNA binding"/>
    <property type="evidence" value="ECO:0007669"/>
    <property type="project" value="UniProtKB-UniRule"/>
</dbReference>
<name>A0A917DM47_9SPHN</name>
<evidence type="ECO:0000256" key="5">
    <source>
        <dbReference type="ARBA" id="ARBA00022980"/>
    </source>
</evidence>
<dbReference type="RefSeq" id="WP_066764063.1">
    <property type="nucleotide sequence ID" value="NZ_BMIO01000007.1"/>
</dbReference>
<dbReference type="GO" id="GO:0022625">
    <property type="term" value="C:cytosolic large ribosomal subunit"/>
    <property type="evidence" value="ECO:0007669"/>
    <property type="project" value="TreeGrafter"/>
</dbReference>
<evidence type="ECO:0000313" key="14">
    <source>
        <dbReference type="Proteomes" id="UP000598997"/>
    </source>
</evidence>
<dbReference type="PANTHER" id="PTHR11661">
    <property type="entry name" value="60S RIBOSOMAL PROTEIN L12"/>
    <property type="match status" value="1"/>
</dbReference>
<dbReference type="NCBIfam" id="TIGR01632">
    <property type="entry name" value="L11_bact"/>
    <property type="match status" value="1"/>
</dbReference>
<keyword evidence="2 8" id="KW-0488">Methylation</keyword>
<comment type="subunit">
    <text evidence="7">Part of the ribosomal stalk of the 50S ribosomal subunit. Interacts with L10 and the large rRNA to form the base of the stalk. L10 forms an elongated spine to which 2 L12 dimers bind in a sequential fashion forming a pentameric L10(L12)2(L12)2 complex.</text>
</comment>
<evidence type="ECO:0000259" key="11">
    <source>
        <dbReference type="Pfam" id="PF00298"/>
    </source>
</evidence>
<dbReference type="CDD" id="cd00349">
    <property type="entry name" value="Ribosomal_L11"/>
    <property type="match status" value="1"/>
</dbReference>
<evidence type="ECO:0000256" key="8">
    <source>
        <dbReference type="HAMAP-Rule" id="MF_00736"/>
    </source>
</evidence>
<proteinExistence type="inferred from homology"/>
<dbReference type="Gene3D" id="1.10.10.250">
    <property type="entry name" value="Ribosomal protein L11, C-terminal domain"/>
    <property type="match status" value="1"/>
</dbReference>
<evidence type="ECO:0000259" key="12">
    <source>
        <dbReference type="Pfam" id="PF03946"/>
    </source>
</evidence>
<dbReference type="InterPro" id="IPR036769">
    <property type="entry name" value="Ribosomal_uL11_C_sf"/>
</dbReference>
<feature type="domain" description="Large ribosomal subunit protein uL11 C-terminal" evidence="11">
    <location>
        <begin position="72"/>
        <end position="140"/>
    </location>
</feature>
<evidence type="ECO:0000256" key="6">
    <source>
        <dbReference type="ARBA" id="ARBA00023274"/>
    </source>
</evidence>
<comment type="function">
    <text evidence="8 10">Forms part of the ribosomal stalk which helps the ribosome interact with GTP-bound translation factors.</text>
</comment>
<dbReference type="OrthoDB" id="9802408at2"/>
<dbReference type="InterPro" id="IPR020783">
    <property type="entry name" value="Ribosomal_uL11_C"/>
</dbReference>
<dbReference type="FunFam" id="1.10.10.250:FF:000001">
    <property type="entry name" value="50S ribosomal protein L11"/>
    <property type="match status" value="1"/>
</dbReference>
<dbReference type="InterPro" id="IPR020784">
    <property type="entry name" value="Ribosomal_uL11_N"/>
</dbReference>
<reference evidence="13 14" key="1">
    <citation type="journal article" date="2014" name="Int. J. Syst. Evol. Microbiol.">
        <title>Complete genome sequence of Corynebacterium casei LMG S-19264T (=DSM 44701T), isolated from a smear-ripened cheese.</title>
        <authorList>
            <consortium name="US DOE Joint Genome Institute (JGI-PGF)"/>
            <person name="Walter F."/>
            <person name="Albersmeier A."/>
            <person name="Kalinowski J."/>
            <person name="Ruckert C."/>
        </authorList>
    </citation>
    <scope>NUCLEOTIDE SEQUENCE [LARGE SCALE GENOMIC DNA]</scope>
    <source>
        <strain evidence="13 14">CGMCC 1.15358</strain>
    </source>
</reference>
<comment type="similarity">
    <text evidence="1 8 9">Belongs to the universal ribosomal protein uL11 family.</text>
</comment>
<evidence type="ECO:0000256" key="4">
    <source>
        <dbReference type="ARBA" id="ARBA00022884"/>
    </source>
</evidence>
<protein>
    <recommendedName>
        <fullName evidence="8">Large ribosomal subunit protein uL11</fullName>
    </recommendedName>
</protein>
<feature type="domain" description="Large ribosomal subunit protein uL11 N-terminal" evidence="12">
    <location>
        <begin position="9"/>
        <end position="67"/>
    </location>
</feature>
<evidence type="ECO:0000313" key="13">
    <source>
        <dbReference type="EMBL" id="GGD49538.1"/>
    </source>
</evidence>
<evidence type="ECO:0000256" key="1">
    <source>
        <dbReference type="ARBA" id="ARBA00010537"/>
    </source>
</evidence>
<comment type="subunit">
    <text evidence="8">Part of the ribosomal stalk of the 50S ribosomal subunit. Interacts with L10 and the large rRNA to form the base of the stalk. L10 forms an elongated spine to which L12 dimers bind in a sequential fashion forming a multimeric L10(L12)X complex.</text>
</comment>
<dbReference type="GO" id="GO:0003735">
    <property type="term" value="F:structural constituent of ribosome"/>
    <property type="evidence" value="ECO:0007669"/>
    <property type="project" value="InterPro"/>
</dbReference>
<dbReference type="SUPFAM" id="SSF46906">
    <property type="entry name" value="Ribosomal protein L11, C-terminal domain"/>
    <property type="match status" value="1"/>
</dbReference>
<dbReference type="Proteomes" id="UP000598997">
    <property type="component" value="Unassembled WGS sequence"/>
</dbReference>
<dbReference type="GO" id="GO:0006412">
    <property type="term" value="P:translation"/>
    <property type="evidence" value="ECO:0007669"/>
    <property type="project" value="UniProtKB-UniRule"/>
</dbReference>
<comment type="caution">
    <text evidence="13">The sequence shown here is derived from an EMBL/GenBank/DDBJ whole genome shotgun (WGS) entry which is preliminary data.</text>
</comment>
<dbReference type="FunFam" id="3.30.1550.10:FF:000001">
    <property type="entry name" value="50S ribosomal protein L11"/>
    <property type="match status" value="1"/>
</dbReference>
<keyword evidence="6 8" id="KW-0687">Ribonucleoprotein</keyword>
<sequence length="143" mass="15067">MAKKIEGYIKLQVPAGTANPSPPIGPALGQRGVNIMEFCKAFNAATQDLEKGMPIPTTITVYADRSFTFTTKSPPASFLLKKAAKLKSGSKEPGKVSAGTIKRSEVAAIAEQKMADLNANDIEQATKIIEGSARSMGLDVVEG</sequence>
<evidence type="ECO:0000256" key="2">
    <source>
        <dbReference type="ARBA" id="ARBA00022481"/>
    </source>
</evidence>
<dbReference type="Pfam" id="PF03946">
    <property type="entry name" value="Ribosomal_L11_N"/>
    <property type="match status" value="1"/>
</dbReference>
<dbReference type="InterPro" id="IPR020785">
    <property type="entry name" value="Ribosomal_uL11_CS"/>
</dbReference>
<dbReference type="PROSITE" id="PS00359">
    <property type="entry name" value="RIBOSOMAL_L11"/>
    <property type="match status" value="1"/>
</dbReference>
<accession>A0A917DM47</accession>